<keyword evidence="8" id="KW-1185">Reference proteome</keyword>
<reference evidence="7 8" key="1">
    <citation type="submission" date="2020-04" db="EMBL/GenBank/DDBJ databases">
        <title>Paenibacillus algicola sp. nov., a novel marine bacterium producing alginate lyase.</title>
        <authorList>
            <person name="Huang H."/>
        </authorList>
    </citation>
    <scope>NUCLEOTIDE SEQUENCE [LARGE SCALE GENOMIC DNA]</scope>
    <source>
        <strain evidence="7 8">L7-75</strain>
    </source>
</reference>
<dbReference type="InterPro" id="IPR007502">
    <property type="entry name" value="Helicase-assoc_dom"/>
</dbReference>
<keyword evidence="3 7" id="KW-0347">Helicase</keyword>
<comment type="caution">
    <text evidence="7">The sequence shown here is derived from an EMBL/GenBank/DDBJ whole genome shotgun (WGS) entry which is preliminary data.</text>
</comment>
<dbReference type="FunFam" id="3.40.50.300:FF:002125">
    <property type="entry name" value="ATP-dependent helicase HrpB"/>
    <property type="match status" value="1"/>
</dbReference>
<feature type="domain" description="Helicase C-terminal" evidence="6">
    <location>
        <begin position="208"/>
        <end position="374"/>
    </location>
</feature>
<dbReference type="PROSITE" id="PS51192">
    <property type="entry name" value="HELICASE_ATP_BIND_1"/>
    <property type="match status" value="1"/>
</dbReference>
<accession>A0A848M7N2</accession>
<proteinExistence type="predicted"/>
<feature type="domain" description="Helicase ATP-binding" evidence="5">
    <location>
        <begin position="18"/>
        <end position="182"/>
    </location>
</feature>
<evidence type="ECO:0000259" key="6">
    <source>
        <dbReference type="PROSITE" id="PS51194"/>
    </source>
</evidence>
<name>A0A848M7N2_PAELE</name>
<dbReference type="GO" id="GO:0003676">
    <property type="term" value="F:nucleic acid binding"/>
    <property type="evidence" value="ECO:0007669"/>
    <property type="project" value="InterPro"/>
</dbReference>
<dbReference type="PROSITE" id="PS51194">
    <property type="entry name" value="HELICASE_CTER"/>
    <property type="match status" value="1"/>
</dbReference>
<organism evidence="7 8">
    <name type="scientific">Paenibacillus lemnae</name>
    <dbReference type="NCBI Taxonomy" id="1330551"/>
    <lineage>
        <taxon>Bacteria</taxon>
        <taxon>Bacillati</taxon>
        <taxon>Bacillota</taxon>
        <taxon>Bacilli</taxon>
        <taxon>Bacillales</taxon>
        <taxon>Paenibacillaceae</taxon>
        <taxon>Paenibacillus</taxon>
    </lineage>
</organism>
<dbReference type="PANTHER" id="PTHR43519">
    <property type="entry name" value="ATP-DEPENDENT RNA HELICASE HRPB"/>
    <property type="match status" value="1"/>
</dbReference>
<dbReference type="NCBIfam" id="TIGR01970">
    <property type="entry name" value="DEAH_box_HrpB"/>
    <property type="match status" value="1"/>
</dbReference>
<dbReference type="CDD" id="cd17990">
    <property type="entry name" value="DEXHc_HrpB"/>
    <property type="match status" value="1"/>
</dbReference>
<evidence type="ECO:0000256" key="2">
    <source>
        <dbReference type="ARBA" id="ARBA00022801"/>
    </source>
</evidence>
<dbReference type="InterPro" id="IPR001650">
    <property type="entry name" value="Helicase_C-like"/>
</dbReference>
<dbReference type="GO" id="GO:0016787">
    <property type="term" value="F:hydrolase activity"/>
    <property type="evidence" value="ECO:0007669"/>
    <property type="project" value="UniProtKB-KW"/>
</dbReference>
<dbReference type="EMBL" id="JABBPN010000008">
    <property type="protein sequence ID" value="NMO96279.1"/>
    <property type="molecule type" value="Genomic_DNA"/>
</dbReference>
<dbReference type="PIRSF" id="PIRSF005496">
    <property type="entry name" value="ATP_hel_hrpB"/>
    <property type="match status" value="1"/>
</dbReference>
<sequence>MDNNKNELPIEQILPQLIDHFRTENNAALIAEPGAGKTTRVPLALMDEDWLAGQKIIMLEPRRLAARSAAAYMARALGEKVGERVGYRVRLDTKVSSSTVIEVVTEGILTRMLQHDPSLPRVGMIIFDEFHERSIHADTGLALALESQSVLRDDLKVLVMSATLEGEPVSELLGGAAVLSCTGRSYPVTTVYAPPLPGQALEQAAAASVMTALHDCSGDILVFLPGMREIRRTHEALRNLPLSSDVVLRELHGQLSQEQQDLAVQTDSNGLRKVVLSTSIAETSLTIQGIGAVVDSGYTRVEEYSYRTGLPLLVTHRVSKAAADQRRGRAGRLAAGTCYRLWSVEEHARLRPAAVPEILRTDLLPLALELAVWGVKDPGQLSWMDEPPSHAVQHGRGILSLMGALNTTSGAAEHGRRMAELSIHPRLAHMLILGKSLNIGALACKLAALLQDREALHDAGGAGDHDIVTTLETMNIRHQSHARISAEAGILMKKLGVEEDQRNDLESAGILLAFAYPDRIARKRGNGSFLLRSGRGIMFKTAVPLSRCEYIVAVGVDDRGADGIIQVAAELNSLEMEQHFSSDIKEIKKVTWDSEGGRVKSVIQKMLGEIMVSEKQDPRPNDDDVAAAVIEGIRREGLKLLGWSKQSMQWRQRVAFMGFQHDEWPDFSDTALLNSLEEWLLPYLAGVRSRQELKALHAGELIAHRLSWEQRQQLELEAPTRLEVPSGSRIPIRYDDPAAPAVEVRLQEVFGLDRTPRIGGGSVPVTFHLLSPARRTVQITSDLDSFWRGAYFEIKKDLKGRYPKHYWPDDPFNATPTNRVKPKLK</sequence>
<dbReference type="CDD" id="cd18791">
    <property type="entry name" value="SF2_C_RHA"/>
    <property type="match status" value="1"/>
</dbReference>
<dbReference type="InterPro" id="IPR014001">
    <property type="entry name" value="Helicase_ATP-bd"/>
</dbReference>
<dbReference type="InterPro" id="IPR027417">
    <property type="entry name" value="P-loop_NTPase"/>
</dbReference>
<evidence type="ECO:0000256" key="4">
    <source>
        <dbReference type="ARBA" id="ARBA00022840"/>
    </source>
</evidence>
<protein>
    <submittedName>
        <fullName evidence="7">ATP-dependent helicase HrpB</fullName>
    </submittedName>
</protein>
<dbReference type="GO" id="GO:0004386">
    <property type="term" value="F:helicase activity"/>
    <property type="evidence" value="ECO:0007669"/>
    <property type="project" value="UniProtKB-KW"/>
</dbReference>
<dbReference type="Proteomes" id="UP000565468">
    <property type="component" value="Unassembled WGS sequence"/>
</dbReference>
<evidence type="ECO:0000313" key="7">
    <source>
        <dbReference type="EMBL" id="NMO96279.1"/>
    </source>
</evidence>
<keyword evidence="2" id="KW-0378">Hydrolase</keyword>
<keyword evidence="1" id="KW-0547">Nucleotide-binding</keyword>
<dbReference type="RefSeq" id="WP_169505059.1">
    <property type="nucleotide sequence ID" value="NZ_JABBPN010000008.1"/>
</dbReference>
<dbReference type="SMART" id="SM00847">
    <property type="entry name" value="HA2"/>
    <property type="match status" value="1"/>
</dbReference>
<evidence type="ECO:0000256" key="1">
    <source>
        <dbReference type="ARBA" id="ARBA00022741"/>
    </source>
</evidence>
<dbReference type="GO" id="GO:0005524">
    <property type="term" value="F:ATP binding"/>
    <property type="evidence" value="ECO:0007669"/>
    <property type="project" value="UniProtKB-KW"/>
</dbReference>
<dbReference type="SMART" id="SM00487">
    <property type="entry name" value="DEXDc"/>
    <property type="match status" value="1"/>
</dbReference>
<gene>
    <name evidence="7" type="primary">hrpB</name>
    <name evidence="7" type="ORF">HII30_10900</name>
</gene>
<dbReference type="SUPFAM" id="SSF52540">
    <property type="entry name" value="P-loop containing nucleoside triphosphate hydrolases"/>
    <property type="match status" value="1"/>
</dbReference>
<dbReference type="SMART" id="SM00490">
    <property type="entry name" value="HELICc"/>
    <property type="match status" value="1"/>
</dbReference>
<dbReference type="InterPro" id="IPR013689">
    <property type="entry name" value="RNA_helicase_ATP-dep_HrpB_C"/>
</dbReference>
<dbReference type="InterPro" id="IPR010225">
    <property type="entry name" value="HrpB"/>
</dbReference>
<evidence type="ECO:0000259" key="5">
    <source>
        <dbReference type="PROSITE" id="PS51192"/>
    </source>
</evidence>
<dbReference type="InterPro" id="IPR011545">
    <property type="entry name" value="DEAD/DEAH_box_helicase_dom"/>
</dbReference>
<keyword evidence="4" id="KW-0067">ATP-binding</keyword>
<dbReference type="Gene3D" id="1.20.120.1080">
    <property type="match status" value="1"/>
</dbReference>
<evidence type="ECO:0000313" key="8">
    <source>
        <dbReference type="Proteomes" id="UP000565468"/>
    </source>
</evidence>
<dbReference type="Pfam" id="PF00271">
    <property type="entry name" value="Helicase_C"/>
    <property type="match status" value="1"/>
</dbReference>
<dbReference type="Pfam" id="PF00270">
    <property type="entry name" value="DEAD"/>
    <property type="match status" value="1"/>
</dbReference>
<dbReference type="Pfam" id="PF08482">
    <property type="entry name" value="HrpB_C"/>
    <property type="match status" value="1"/>
</dbReference>
<dbReference type="PANTHER" id="PTHR43519:SF1">
    <property type="entry name" value="ATP-DEPENDENT RNA HELICASE HRPB"/>
    <property type="match status" value="1"/>
</dbReference>
<evidence type="ECO:0000256" key="3">
    <source>
        <dbReference type="ARBA" id="ARBA00022806"/>
    </source>
</evidence>
<dbReference type="Gene3D" id="3.40.50.300">
    <property type="entry name" value="P-loop containing nucleotide triphosphate hydrolases"/>
    <property type="match status" value="2"/>
</dbReference>
<dbReference type="InterPro" id="IPR049614">
    <property type="entry name" value="HrpB_DEXH"/>
</dbReference>
<dbReference type="AlphaFoldDB" id="A0A848M7N2"/>